<keyword evidence="6 11" id="KW-0547">Nucleotide-binding</keyword>
<organism evidence="13 14">
    <name type="scientific">Holospora undulata HU1</name>
    <dbReference type="NCBI Taxonomy" id="1321371"/>
    <lineage>
        <taxon>Bacteria</taxon>
        <taxon>Pseudomonadati</taxon>
        <taxon>Pseudomonadota</taxon>
        <taxon>Alphaproteobacteria</taxon>
        <taxon>Holosporales</taxon>
        <taxon>Holosporaceae</taxon>
        <taxon>Holospora</taxon>
    </lineage>
</organism>
<dbReference type="InterPro" id="IPR003593">
    <property type="entry name" value="AAA+_ATPase"/>
</dbReference>
<dbReference type="Gene3D" id="1.10.8.60">
    <property type="match status" value="1"/>
</dbReference>
<keyword evidence="9 11" id="KW-0239">DNA-directed DNA polymerase</keyword>
<comment type="caution">
    <text evidence="13">The sequence shown here is derived from an EMBL/GenBank/DDBJ whole genome shotgun (WGS) entry which is preliminary data.</text>
</comment>
<dbReference type="Pfam" id="PF22608">
    <property type="entry name" value="DNAX_ATPase_lid"/>
    <property type="match status" value="1"/>
</dbReference>
<dbReference type="Pfam" id="PF12169">
    <property type="entry name" value="DNA_pol3_gamma3"/>
    <property type="match status" value="1"/>
</dbReference>
<accession>A0A061JHC3</accession>
<keyword evidence="8 11" id="KW-0067">ATP-binding</keyword>
<evidence type="ECO:0000256" key="4">
    <source>
        <dbReference type="ARBA" id="ARBA00022705"/>
    </source>
</evidence>
<dbReference type="GO" id="GO:0005524">
    <property type="term" value="F:ATP binding"/>
    <property type="evidence" value="ECO:0007669"/>
    <property type="project" value="UniProtKB-KW"/>
</dbReference>
<dbReference type="NCBIfam" id="TIGR02397">
    <property type="entry name" value="dnaX_nterm"/>
    <property type="match status" value="1"/>
</dbReference>
<sequence>MSSQESLSHYRVLARKYRPNFFKEVVGQYPFVEMIQNALSQPKIPGGILLTGTRGIGKTTLARLIAKTLTCHKLDNQRSISPLEPCGLCASCQSCSLDTHLDIQEIDAASHTGVDDIRGLLESCHYRSLSGASYRVYIIDEVHMLSKSAFNALLKTLEEPPLHVSFIFATTEAHKIPKTIISRCQQFYLRRLEDQELKSYLKTICLKENISCQDAVYDLLVQHAEGSIRDAFSLLERAILLAGKELKESVIRKMLGLPQYAQVHETLRLLGKQDISALLVHVQQLYYEGVDPRRLLEQIAQGLYRIVLEQFSARNRSQEDWASLTSYFGISDITALWQCIVQGFEELEKSMFPFISLEMLLIRMAHMKSLPNLEHILDVWSGHALSQAQISDSNVQSDSSDKKSDRKKTMASQEDFRDFLHFLSQQREDLLGAQLMKNTNFFKGNENEIYLYWLHEKSPEAQWITRVAEAVSRWAGKKISVYVQAPEDSTVSWESQELRQKTQQTEQLLKHPLVQKMQSVFPGLKLDE</sequence>
<comment type="function">
    <text evidence="11">DNA polymerase III is a complex, multichain enzyme responsible for most of the replicative synthesis in bacteria. This DNA polymerase also exhibits 3' to 5' exonuclease activity.</text>
</comment>
<dbReference type="InterPro" id="IPR050238">
    <property type="entry name" value="DNA_Rep/Repair_Clamp_Loader"/>
</dbReference>
<dbReference type="GO" id="GO:0003887">
    <property type="term" value="F:DNA-directed DNA polymerase activity"/>
    <property type="evidence" value="ECO:0007669"/>
    <property type="project" value="UniProtKB-KW"/>
</dbReference>
<comment type="subunit">
    <text evidence="11">DNA polymerase III contains a core (composed of alpha, epsilon and theta chains) that associates with a tau subunit. This core dimerizes to form the POLIII' complex. PolIII' associates with the gamma complex (composed of gamma, delta, delta', psi and chi chains) and with the beta chain to form the complete DNA polymerase III complex.</text>
</comment>
<dbReference type="Gene3D" id="3.40.50.300">
    <property type="entry name" value="P-loop containing nucleotide triphosphate hydrolases"/>
    <property type="match status" value="1"/>
</dbReference>
<keyword evidence="3 11" id="KW-0548">Nucleotidyltransferase</keyword>
<dbReference type="Pfam" id="PF13177">
    <property type="entry name" value="DNA_pol3_delta2"/>
    <property type="match status" value="1"/>
</dbReference>
<dbReference type="CDD" id="cd00009">
    <property type="entry name" value="AAA"/>
    <property type="match status" value="1"/>
</dbReference>
<dbReference type="Proteomes" id="UP000026922">
    <property type="component" value="Unassembled WGS sequence"/>
</dbReference>
<evidence type="ECO:0000256" key="5">
    <source>
        <dbReference type="ARBA" id="ARBA00022723"/>
    </source>
</evidence>
<evidence type="ECO:0000256" key="11">
    <source>
        <dbReference type="RuleBase" id="RU364063"/>
    </source>
</evidence>
<dbReference type="EC" id="2.7.7.7" evidence="11"/>
<evidence type="ECO:0000256" key="10">
    <source>
        <dbReference type="ARBA" id="ARBA00049244"/>
    </source>
</evidence>
<evidence type="ECO:0000313" key="13">
    <source>
        <dbReference type="EMBL" id="ETZ04702.1"/>
    </source>
</evidence>
<evidence type="ECO:0000256" key="9">
    <source>
        <dbReference type="ARBA" id="ARBA00022932"/>
    </source>
</evidence>
<dbReference type="PANTHER" id="PTHR11669:SF0">
    <property type="entry name" value="PROTEIN STICHEL-LIKE 2"/>
    <property type="match status" value="1"/>
</dbReference>
<evidence type="ECO:0000256" key="8">
    <source>
        <dbReference type="ARBA" id="ARBA00022840"/>
    </source>
</evidence>
<reference evidence="13 14" key="1">
    <citation type="journal article" date="2013" name="Genome Announc.">
        <title>Draft Genome Sequence of Holospora undulata Strain HU1, a Micronucleus-Specific Symbiont of the Ciliate Paramecium caudatum.</title>
        <authorList>
            <person name="Dohra H."/>
            <person name="Suzuki H."/>
            <person name="Suzuki T."/>
            <person name="Tanaka K."/>
            <person name="Fujishima M."/>
        </authorList>
    </citation>
    <scope>NUCLEOTIDE SEQUENCE [LARGE SCALE GENOMIC DNA]</scope>
    <source>
        <strain evidence="13 14">HU1</strain>
    </source>
</reference>
<protein>
    <recommendedName>
        <fullName evidence="11">DNA polymerase III subunit gamma/tau</fullName>
        <ecNumber evidence="11">2.7.7.7</ecNumber>
    </recommendedName>
</protein>
<dbReference type="RefSeq" id="WP_006289967.1">
    <property type="nucleotide sequence ID" value="NZ_ARPM03000160.1"/>
</dbReference>
<keyword evidence="2 11" id="KW-0808">Transferase</keyword>
<dbReference type="SUPFAM" id="SSF52540">
    <property type="entry name" value="P-loop containing nucleoside triphosphate hydrolases"/>
    <property type="match status" value="1"/>
</dbReference>
<keyword evidence="5" id="KW-0479">Metal-binding</keyword>
<dbReference type="GO" id="GO:0009360">
    <property type="term" value="C:DNA polymerase III complex"/>
    <property type="evidence" value="ECO:0007669"/>
    <property type="project" value="InterPro"/>
</dbReference>
<comment type="catalytic activity">
    <reaction evidence="10 11">
        <text>DNA(n) + a 2'-deoxyribonucleoside 5'-triphosphate = DNA(n+1) + diphosphate</text>
        <dbReference type="Rhea" id="RHEA:22508"/>
        <dbReference type="Rhea" id="RHEA-COMP:17339"/>
        <dbReference type="Rhea" id="RHEA-COMP:17340"/>
        <dbReference type="ChEBI" id="CHEBI:33019"/>
        <dbReference type="ChEBI" id="CHEBI:61560"/>
        <dbReference type="ChEBI" id="CHEBI:173112"/>
        <dbReference type="EC" id="2.7.7.7"/>
    </reaction>
</comment>
<dbReference type="AlphaFoldDB" id="A0A061JHC3"/>
<dbReference type="GO" id="GO:0046872">
    <property type="term" value="F:metal ion binding"/>
    <property type="evidence" value="ECO:0007669"/>
    <property type="project" value="UniProtKB-KW"/>
</dbReference>
<proteinExistence type="inferred from homology"/>
<dbReference type="InterPro" id="IPR022754">
    <property type="entry name" value="DNA_pol_III_gamma-3"/>
</dbReference>
<dbReference type="InterPro" id="IPR008921">
    <property type="entry name" value="DNA_pol3_clamp-load_cplx_C"/>
</dbReference>
<dbReference type="SUPFAM" id="SSF48019">
    <property type="entry name" value="post-AAA+ oligomerization domain-like"/>
    <property type="match status" value="1"/>
</dbReference>
<evidence type="ECO:0000256" key="1">
    <source>
        <dbReference type="ARBA" id="ARBA00006360"/>
    </source>
</evidence>
<dbReference type="InterPro" id="IPR027417">
    <property type="entry name" value="P-loop_NTPase"/>
</dbReference>
<dbReference type="CDD" id="cd18137">
    <property type="entry name" value="HLD_clamp_pol_III_gamma_tau"/>
    <property type="match status" value="1"/>
</dbReference>
<evidence type="ECO:0000256" key="7">
    <source>
        <dbReference type="ARBA" id="ARBA00022833"/>
    </source>
</evidence>
<dbReference type="GO" id="GO:0006261">
    <property type="term" value="P:DNA-templated DNA replication"/>
    <property type="evidence" value="ECO:0007669"/>
    <property type="project" value="TreeGrafter"/>
</dbReference>
<dbReference type="Gene3D" id="1.20.272.10">
    <property type="match status" value="1"/>
</dbReference>
<dbReference type="PANTHER" id="PTHR11669">
    <property type="entry name" value="REPLICATION FACTOR C / DNA POLYMERASE III GAMMA-TAU SUBUNIT"/>
    <property type="match status" value="1"/>
</dbReference>
<gene>
    <name evidence="11" type="primary">dnaX</name>
    <name evidence="13" type="ORF">K737_300889</name>
</gene>
<comment type="similarity">
    <text evidence="1 11">Belongs to the DnaX/STICHEL family.</text>
</comment>
<evidence type="ECO:0000256" key="3">
    <source>
        <dbReference type="ARBA" id="ARBA00022695"/>
    </source>
</evidence>
<keyword evidence="7" id="KW-0862">Zinc</keyword>
<keyword evidence="14" id="KW-1185">Reference proteome</keyword>
<feature type="domain" description="AAA+ ATPase" evidence="12">
    <location>
        <begin position="44"/>
        <end position="193"/>
    </location>
</feature>
<evidence type="ECO:0000256" key="6">
    <source>
        <dbReference type="ARBA" id="ARBA00022741"/>
    </source>
</evidence>
<evidence type="ECO:0000256" key="2">
    <source>
        <dbReference type="ARBA" id="ARBA00022679"/>
    </source>
</evidence>
<evidence type="ECO:0000259" key="12">
    <source>
        <dbReference type="SMART" id="SM00382"/>
    </source>
</evidence>
<evidence type="ECO:0000313" key="14">
    <source>
        <dbReference type="Proteomes" id="UP000026922"/>
    </source>
</evidence>
<keyword evidence="4 11" id="KW-0235">DNA replication</keyword>
<dbReference type="EMBL" id="ARPM03000160">
    <property type="protein sequence ID" value="ETZ04702.1"/>
    <property type="molecule type" value="Genomic_DNA"/>
</dbReference>
<dbReference type="InterPro" id="IPR012763">
    <property type="entry name" value="DNA_pol_III_sug/sutau_N"/>
</dbReference>
<dbReference type="SMART" id="SM00382">
    <property type="entry name" value="AAA"/>
    <property type="match status" value="1"/>
</dbReference>
<dbReference type="InterPro" id="IPR045085">
    <property type="entry name" value="HLD_clamp_pol_III_gamma_tau"/>
</dbReference>
<dbReference type="GO" id="GO:0003677">
    <property type="term" value="F:DNA binding"/>
    <property type="evidence" value="ECO:0007669"/>
    <property type="project" value="InterPro"/>
</dbReference>
<name>A0A061JHC3_9PROT</name>